<evidence type="ECO:0000256" key="5">
    <source>
        <dbReference type="ARBA" id="ARBA00022729"/>
    </source>
</evidence>
<dbReference type="PRINTS" id="PR00691">
    <property type="entry name" value="ADHESINB"/>
</dbReference>
<evidence type="ECO:0000256" key="6">
    <source>
        <dbReference type="RuleBase" id="RU003512"/>
    </source>
</evidence>
<evidence type="ECO:0000256" key="3">
    <source>
        <dbReference type="ARBA" id="ARBA00022448"/>
    </source>
</evidence>
<dbReference type="InterPro" id="IPR006129">
    <property type="entry name" value="AdhesinB"/>
</dbReference>
<keyword evidence="3 6" id="KW-0813">Transport</keyword>
<feature type="signal peptide" evidence="7">
    <location>
        <begin position="1"/>
        <end position="18"/>
    </location>
</feature>
<evidence type="ECO:0000256" key="7">
    <source>
        <dbReference type="SAM" id="SignalP"/>
    </source>
</evidence>
<dbReference type="Pfam" id="PF01297">
    <property type="entry name" value="ZnuA"/>
    <property type="match status" value="1"/>
</dbReference>
<dbReference type="InterPro" id="IPR006128">
    <property type="entry name" value="Lipoprotein_PsaA-like"/>
</dbReference>
<name>A0ABW4E026_9RHOB</name>
<comment type="similarity">
    <text evidence="2 6">Belongs to the bacterial solute-binding protein 9 family.</text>
</comment>
<reference evidence="9" key="1">
    <citation type="journal article" date="2019" name="Int. J. Syst. Evol. Microbiol.">
        <title>The Global Catalogue of Microorganisms (GCM) 10K type strain sequencing project: providing services to taxonomists for standard genome sequencing and annotation.</title>
        <authorList>
            <consortium name="The Broad Institute Genomics Platform"/>
            <consortium name="The Broad Institute Genome Sequencing Center for Infectious Disease"/>
            <person name="Wu L."/>
            <person name="Ma J."/>
        </authorList>
    </citation>
    <scope>NUCLEOTIDE SEQUENCE [LARGE SCALE GENOMIC DNA]</scope>
    <source>
        <strain evidence="9">CCM 8875</strain>
    </source>
</reference>
<organism evidence="8 9">
    <name type="scientific">Paracoccus nototheniae</name>
    <dbReference type="NCBI Taxonomy" id="2489002"/>
    <lineage>
        <taxon>Bacteria</taxon>
        <taxon>Pseudomonadati</taxon>
        <taxon>Pseudomonadota</taxon>
        <taxon>Alphaproteobacteria</taxon>
        <taxon>Rhodobacterales</taxon>
        <taxon>Paracoccaceae</taxon>
        <taxon>Paracoccus</taxon>
    </lineage>
</organism>
<proteinExistence type="inferred from homology"/>
<evidence type="ECO:0000256" key="1">
    <source>
        <dbReference type="ARBA" id="ARBA00004196"/>
    </source>
</evidence>
<dbReference type="PANTHER" id="PTHR42953:SF1">
    <property type="entry name" value="METAL-BINDING PROTEIN HI_0362-RELATED"/>
    <property type="match status" value="1"/>
</dbReference>
<comment type="subcellular location">
    <subcellularLocation>
        <location evidence="1">Cell envelope</location>
    </subcellularLocation>
</comment>
<feature type="chain" id="PRO_5045851226" evidence="7">
    <location>
        <begin position="19"/>
        <end position="301"/>
    </location>
</feature>
<keyword evidence="9" id="KW-1185">Reference proteome</keyword>
<sequence>MIRALTALLLLAPFAVRAETPPSDPLIVATSFTVIADMARNVAGPLAQVRSITPPGAEIHGYQPSPRDIIGIADADLVLVNGLNLDTWANQFLDRLDDVPIITVSDGIDPLPIRGGDYDGQPNPHGWMALDSANLYVDNIATALAAADPANAGAFRTNAQAYKAQIAAVIGPLRDRARALPQDRRILVTSEGAFSYLARDFALTEMFLWPINSEGQGTPQQVRQLIDLMRDTNAPVIFSESTVSDRPARRIASETGAQYGGILYVDSLSDGDGPVPTYLDLLRVTSDTIVTALETAGPVDE</sequence>
<dbReference type="EMBL" id="JBHTOQ010000045">
    <property type="protein sequence ID" value="MFD1483324.1"/>
    <property type="molecule type" value="Genomic_DNA"/>
</dbReference>
<keyword evidence="4" id="KW-0479">Metal-binding</keyword>
<dbReference type="Gene3D" id="3.40.50.1980">
    <property type="entry name" value="Nitrogenase molybdenum iron protein domain"/>
    <property type="match status" value="2"/>
</dbReference>
<dbReference type="PANTHER" id="PTHR42953">
    <property type="entry name" value="HIGH-AFFINITY ZINC UPTAKE SYSTEM PROTEIN ZNUA-RELATED"/>
    <property type="match status" value="1"/>
</dbReference>
<gene>
    <name evidence="8" type="ORF">ACFQ5P_18680</name>
</gene>
<dbReference type="InterPro" id="IPR006127">
    <property type="entry name" value="ZnuA-like"/>
</dbReference>
<dbReference type="RefSeq" id="WP_131578424.1">
    <property type="nucleotide sequence ID" value="NZ_CBCSAJ010000112.1"/>
</dbReference>
<dbReference type="SUPFAM" id="SSF53807">
    <property type="entry name" value="Helical backbone' metal receptor"/>
    <property type="match status" value="1"/>
</dbReference>
<keyword evidence="5 7" id="KW-0732">Signal</keyword>
<protein>
    <submittedName>
        <fullName evidence="8">Metal ABC transporter solute-binding protein, Zn/Mn family</fullName>
    </submittedName>
</protein>
<dbReference type="Proteomes" id="UP001597302">
    <property type="component" value="Unassembled WGS sequence"/>
</dbReference>
<accession>A0ABW4E026</accession>
<evidence type="ECO:0000313" key="8">
    <source>
        <dbReference type="EMBL" id="MFD1483324.1"/>
    </source>
</evidence>
<dbReference type="InterPro" id="IPR050492">
    <property type="entry name" value="Bact_metal-bind_prot9"/>
</dbReference>
<dbReference type="PRINTS" id="PR00690">
    <property type="entry name" value="ADHESNFAMILY"/>
</dbReference>
<evidence type="ECO:0000256" key="2">
    <source>
        <dbReference type="ARBA" id="ARBA00011028"/>
    </source>
</evidence>
<comment type="caution">
    <text evidence="8">The sequence shown here is derived from an EMBL/GenBank/DDBJ whole genome shotgun (WGS) entry which is preliminary data.</text>
</comment>
<evidence type="ECO:0000256" key="4">
    <source>
        <dbReference type="ARBA" id="ARBA00022723"/>
    </source>
</evidence>
<evidence type="ECO:0000313" key="9">
    <source>
        <dbReference type="Proteomes" id="UP001597302"/>
    </source>
</evidence>